<organism evidence="2 3">
    <name type="scientific">Brassica campestris</name>
    <name type="common">Field mustard</name>
    <dbReference type="NCBI Taxonomy" id="3711"/>
    <lineage>
        <taxon>Eukaryota</taxon>
        <taxon>Viridiplantae</taxon>
        <taxon>Streptophyta</taxon>
        <taxon>Embryophyta</taxon>
        <taxon>Tracheophyta</taxon>
        <taxon>Spermatophyta</taxon>
        <taxon>Magnoliopsida</taxon>
        <taxon>eudicotyledons</taxon>
        <taxon>Gunneridae</taxon>
        <taxon>Pentapetalae</taxon>
        <taxon>rosids</taxon>
        <taxon>malvids</taxon>
        <taxon>Brassicales</taxon>
        <taxon>Brassicaceae</taxon>
        <taxon>Brassiceae</taxon>
        <taxon>Brassica</taxon>
    </lineage>
</organism>
<evidence type="ECO:0000259" key="1">
    <source>
        <dbReference type="SMART" id="SM00579"/>
    </source>
</evidence>
<sequence length="407" mass="46433">MPGEDRISALHDDLLLKILSQVPTKDAVTTMVFRHCSSKRWGLVWTMVPKLEYTDRSKEGENSIWRLIDKSFQLHKAPVLEILRIQIDHYQFSNDADIGKCISYAVDHKVRELTLFLPSQDSQPKILQLPSNVYTSKTLVTLILSCSALVVDVPSLPCLPLLDTLALLGVVFKDESSHVRLLSNCPALSYLCVHRNMSDNVTRFIVKVPSLKSFTYSQRIRASARPLVLDSPGLQRLSLSDRDLDSIHYMPHLDWADAACCSAIKFPRLMKFTLHLGCLDDDLECSLEPLMLFLHNSPILKVLRIDYDVAIRSKDIPLSWNKPSSVPVCLLSHLEIFVWKAFGGRSQEREFVAYILANSKCLKTVRTSPSYFLEEKEKEKMMEEIKSMYRVSASSQLLPCTRMDMWI</sequence>
<name>A0A8D9GE63_BRACM</name>
<evidence type="ECO:0000313" key="2">
    <source>
        <dbReference type="EMBL" id="CAG7877934.1"/>
    </source>
</evidence>
<dbReference type="AlphaFoldDB" id="A0A8D9GE63"/>
<accession>A0A8D9GE63</accession>
<dbReference type="PANTHER" id="PTHR31900">
    <property type="entry name" value="F-BOX/RNI SUPERFAMILY PROTEIN-RELATED"/>
    <property type="match status" value="1"/>
</dbReference>
<dbReference type="Gene3D" id="3.80.10.10">
    <property type="entry name" value="Ribonuclease Inhibitor"/>
    <property type="match status" value="1"/>
</dbReference>
<evidence type="ECO:0000313" key="3">
    <source>
        <dbReference type="Proteomes" id="UP000694005"/>
    </source>
</evidence>
<dbReference type="InterPro" id="IPR055411">
    <property type="entry name" value="LRR_FXL15/At3g58940/PEG3-like"/>
</dbReference>
<dbReference type="PANTHER" id="PTHR31900:SF34">
    <property type="entry name" value="EMB|CAB62440.1-RELATED"/>
    <property type="match status" value="1"/>
</dbReference>
<dbReference type="InterPro" id="IPR032675">
    <property type="entry name" value="LRR_dom_sf"/>
</dbReference>
<dbReference type="SMART" id="SM00579">
    <property type="entry name" value="FBD"/>
    <property type="match status" value="1"/>
</dbReference>
<gene>
    <name evidence="2" type="ORF">BRAPAZ1V2_A05P44550.2</name>
</gene>
<dbReference type="Pfam" id="PF24758">
    <property type="entry name" value="LRR_At5g56370"/>
    <property type="match status" value="1"/>
</dbReference>
<dbReference type="SUPFAM" id="SSF52047">
    <property type="entry name" value="RNI-like"/>
    <property type="match status" value="1"/>
</dbReference>
<proteinExistence type="predicted"/>
<feature type="domain" description="FBD" evidence="1">
    <location>
        <begin position="328"/>
        <end position="400"/>
    </location>
</feature>
<dbReference type="Gramene" id="A05p44550.2_BraZ1">
    <property type="protein sequence ID" value="A05p44550.2_BraZ1.CDS"/>
    <property type="gene ID" value="A05g44550.2_BraZ1"/>
</dbReference>
<dbReference type="InterPro" id="IPR050232">
    <property type="entry name" value="FBL13/AtMIF1-like"/>
</dbReference>
<dbReference type="EMBL" id="LS974621">
    <property type="protein sequence ID" value="CAG7877934.1"/>
    <property type="molecule type" value="Genomic_DNA"/>
</dbReference>
<protein>
    <recommendedName>
        <fullName evidence="1">FBD domain-containing protein</fullName>
    </recommendedName>
</protein>
<dbReference type="Pfam" id="PF08387">
    <property type="entry name" value="FBD"/>
    <property type="match status" value="1"/>
</dbReference>
<dbReference type="InterPro" id="IPR006566">
    <property type="entry name" value="FBD"/>
</dbReference>
<reference evidence="2 3" key="1">
    <citation type="submission" date="2021-07" db="EMBL/GenBank/DDBJ databases">
        <authorList>
            <consortium name="Genoscope - CEA"/>
            <person name="William W."/>
        </authorList>
    </citation>
    <scope>NUCLEOTIDE SEQUENCE [LARGE SCALE GENOMIC DNA]</scope>
</reference>
<dbReference type="Proteomes" id="UP000694005">
    <property type="component" value="Chromosome A05"/>
</dbReference>